<dbReference type="EMBL" id="NKCK01000370">
    <property type="protein sequence ID" value="RSL83729.1"/>
    <property type="molecule type" value="Genomic_DNA"/>
</dbReference>
<sequence>MGDSSYITCFTSESAFKSRYATEKGKPFSELHQLAASEWDRQHLLGCRVICRPSRNLHLPILAQFSLPSNQQYPKEVRDFICGPKNGYELCSEHRLVRDYGVSLGQTFSALSAFRNTHQGHHNREKANLSDIEDKSDDYEVEGRFKRLRRNTLQEDYVNSSQIQVGSSSPMAEDGSQGASSVGYVDMASQIHFAPPEDETIRLAVCVIRHILYYAPPQASVELPIVVELRDAKIRLVAHTPHRALKITAADDGGLYLRQEGSGSVLKSRVAMLEAKKRFQSIEEGSPVISDSCLAQMTCEALAARLTDYVEGSNEKYITQIGSIILINATQHFMCFLQFEISDQFLHDFESAAPSAFMYVNTTQWFDLSSRRGRESVVSNLCRLMIWARES</sequence>
<organism evidence="1 2">
    <name type="scientific">Fusarium oligoseptatum</name>
    <dbReference type="NCBI Taxonomy" id="2604345"/>
    <lineage>
        <taxon>Eukaryota</taxon>
        <taxon>Fungi</taxon>
        <taxon>Dikarya</taxon>
        <taxon>Ascomycota</taxon>
        <taxon>Pezizomycotina</taxon>
        <taxon>Sordariomycetes</taxon>
        <taxon>Hypocreomycetidae</taxon>
        <taxon>Hypocreales</taxon>
        <taxon>Nectriaceae</taxon>
        <taxon>Fusarium</taxon>
        <taxon>Fusarium solani species complex</taxon>
    </lineage>
</organism>
<evidence type="ECO:0000313" key="1">
    <source>
        <dbReference type="EMBL" id="RSL83729.1"/>
    </source>
</evidence>
<reference evidence="1 2" key="1">
    <citation type="submission" date="2017-06" db="EMBL/GenBank/DDBJ databases">
        <title>Comparative genomic analysis of Ambrosia Fusariam Clade fungi.</title>
        <authorList>
            <person name="Stajich J.E."/>
            <person name="Carrillo J."/>
            <person name="Kijimoto T."/>
            <person name="Eskalen A."/>
            <person name="O'Donnell K."/>
            <person name="Kasson M."/>
        </authorList>
    </citation>
    <scope>NUCLEOTIDE SEQUENCE [LARGE SCALE GENOMIC DNA]</scope>
    <source>
        <strain evidence="1 2">NRRL62579</strain>
    </source>
</reference>
<protein>
    <submittedName>
        <fullName evidence="1">Uncharacterized protein</fullName>
    </submittedName>
</protein>
<name>A0A428S1K1_9HYPO</name>
<dbReference type="AlphaFoldDB" id="A0A428S1K1"/>
<gene>
    <name evidence="1" type="ORF">CEP52_016646</name>
</gene>
<dbReference type="STRING" id="1325735.A0A428S1K1"/>
<dbReference type="Proteomes" id="UP000287144">
    <property type="component" value="Unassembled WGS sequence"/>
</dbReference>
<comment type="caution">
    <text evidence="1">The sequence shown here is derived from an EMBL/GenBank/DDBJ whole genome shotgun (WGS) entry which is preliminary data.</text>
</comment>
<evidence type="ECO:0000313" key="2">
    <source>
        <dbReference type="Proteomes" id="UP000287144"/>
    </source>
</evidence>
<accession>A0A428S1K1</accession>
<proteinExistence type="predicted"/>
<keyword evidence="2" id="KW-1185">Reference proteome</keyword>